<name>A0A0C3NHN9_9PORP</name>
<keyword evidence="1" id="KW-0812">Transmembrane</keyword>
<organism evidence="3 4">
    <name type="scientific">Sanguibacteroides justesenii</name>
    <dbReference type="NCBI Taxonomy" id="1547597"/>
    <lineage>
        <taxon>Bacteria</taxon>
        <taxon>Pseudomonadati</taxon>
        <taxon>Bacteroidota</taxon>
        <taxon>Bacteroidia</taxon>
        <taxon>Bacteroidales</taxon>
        <taxon>Porphyromonadaceae</taxon>
        <taxon>Sanguibacteroides</taxon>
    </lineage>
</organism>
<feature type="transmembrane region" description="Helical" evidence="1">
    <location>
        <begin position="255"/>
        <end position="275"/>
    </location>
</feature>
<accession>A0A0C3NHN9</accession>
<dbReference type="Pfam" id="PF25275">
    <property type="entry name" value="Golvesin_C"/>
    <property type="match status" value="1"/>
</dbReference>
<gene>
    <name evidence="3" type="ORF">BA92_04100</name>
</gene>
<dbReference type="AlphaFoldDB" id="A0A0C3NHN9"/>
<dbReference type="InterPro" id="IPR033803">
    <property type="entry name" value="CBD-like_Golvesin-Xly"/>
</dbReference>
<feature type="domain" description="Golvesin/Xly CBD-like" evidence="2">
    <location>
        <begin position="941"/>
        <end position="1069"/>
    </location>
</feature>
<feature type="transmembrane region" description="Helical" evidence="1">
    <location>
        <begin position="109"/>
        <end position="132"/>
    </location>
</feature>
<reference evidence="3 4" key="1">
    <citation type="submission" date="2014-07" db="EMBL/GenBank/DDBJ databases">
        <title>Porphyromonadaceae bacterium OUH 308042 = ATCC BAA-2681 = DSM 28342 draft genome.</title>
        <authorList>
            <person name="Sydenham T.V."/>
            <person name="Hasman H."/>
            <person name="Justensen U.S."/>
        </authorList>
    </citation>
    <scope>NUCLEOTIDE SEQUENCE [LARGE SCALE GENOMIC DNA]</scope>
    <source>
        <strain evidence="3 4">OUH 308042</strain>
    </source>
</reference>
<feature type="transmembrane region" description="Helical" evidence="1">
    <location>
        <begin position="144"/>
        <end position="164"/>
    </location>
</feature>
<feature type="transmembrane region" description="Helical" evidence="1">
    <location>
        <begin position="222"/>
        <end position="243"/>
    </location>
</feature>
<evidence type="ECO:0000313" key="3">
    <source>
        <dbReference type="EMBL" id="KIO45652.1"/>
    </source>
</evidence>
<evidence type="ECO:0000313" key="4">
    <source>
        <dbReference type="Proteomes" id="UP000031980"/>
    </source>
</evidence>
<keyword evidence="1" id="KW-1133">Transmembrane helix</keyword>
<sequence length="1073" mass="123234">METTALKTAIFYESKLVKRSWLFYLFILGLLGYTSGILIPWDIHRVVWWDIAFASSIPLRGIYFLNLFQSVIVTFIACDIHRKRKKAETREVFSVRPIGNGRSFLGESLGIFIPFLVIDVIFMIICVFINMFMPDSPVNPLVNLFYLLTYVLPTLIFITGLSLIVNRLVKYPFVSWLILLAFLYFAYTYLTTPLHGILDFRGSLLPDSFSTIVGFMHLGDYLLQRGVFLLLGTSFLYFAVLFTKRLPGVPGRRRYFIVPASLFLVIAIGLGFFYIEKFRTRFKNRIEYRAVFLKYDEYPKARVLEHDITYRPMGDNFSATSRMKIQNRKKVTMDRLLLFLNPGLKIGRIESGGQNLSFHRDRQVIVIERPLAPGENIEIEMEYEGCIDEDIYQVNIPDEDFFSPVMYSSRGENYGKRSAFVSGKYTLLLPPLMWYPMAVAPVGLQASSETDFTDYTLHVKKPGDMTVLSQGKPTSEGDKVTFHNLQNLTGLSLCIGKYEKRAITVDSLTVEFYTYPGNDFYLKFLDEWEELEEDNPERERNLTRIFNRCKAIIEEGKPNPYPFHYFKLVEVPVSFLNSVPFSDNIQPEIAFFEERFCTKTHRKPGTLSGRSPKDMSVQEYMLYNDMPYYLDRVNTGYIFTDHNRSITSDRYRGMDLIFNQMIQPEEVRLNITPKILNRIVEKGLEGVITEGYSPEQSIAISLKVSHLLGYLTTITTWDSLTRFTREFSERARFREADFDSFVEEFERRFGQNIKEYMDEWYASRQLPLLSIKDLSCKTAKEIQVIDFKVGNFSETEGIVSVITRGWTQSGEETIVNCRGYRIEPGGCKRIVVHENLRYSLKLTTNYSGNLPKNILLNRGESPLSGPVPKEGVIPLDRDQFYPPREIVVDNEDENFQLTDSANNRKRLADLIKSEDNQEYFFAGCNIKANAWGGPALENGLNKAYGEYIRSAFTKAVGTGQFKAEWTASLPEAGKYEIFIHRPHVETQNIDQYTTDYPGMKNYYTVYTSGGKEEIVLEVQKGDPAWLSLGTFSLPAGASRVVLDDRGVPPIESDGGLKYAQLVVADAVKWVKLK</sequence>
<evidence type="ECO:0000259" key="2">
    <source>
        <dbReference type="Pfam" id="PF25275"/>
    </source>
</evidence>
<feature type="transmembrane region" description="Helical" evidence="1">
    <location>
        <begin position="61"/>
        <end position="80"/>
    </location>
</feature>
<feature type="transmembrane region" description="Helical" evidence="1">
    <location>
        <begin position="21"/>
        <end position="41"/>
    </location>
</feature>
<keyword evidence="4" id="KW-1185">Reference proteome</keyword>
<feature type="transmembrane region" description="Helical" evidence="1">
    <location>
        <begin position="171"/>
        <end position="190"/>
    </location>
</feature>
<evidence type="ECO:0000256" key="1">
    <source>
        <dbReference type="SAM" id="Phobius"/>
    </source>
</evidence>
<keyword evidence="1" id="KW-0472">Membrane</keyword>
<dbReference type="Proteomes" id="UP000031980">
    <property type="component" value="Unassembled WGS sequence"/>
</dbReference>
<proteinExistence type="predicted"/>
<protein>
    <recommendedName>
        <fullName evidence="2">Golvesin/Xly CBD-like domain-containing protein</fullName>
    </recommendedName>
</protein>
<dbReference type="EMBL" id="JPIU01000037">
    <property type="protein sequence ID" value="KIO45652.1"/>
    <property type="molecule type" value="Genomic_DNA"/>
</dbReference>
<comment type="caution">
    <text evidence="3">The sequence shown here is derived from an EMBL/GenBank/DDBJ whole genome shotgun (WGS) entry which is preliminary data.</text>
</comment>
<dbReference type="RefSeq" id="WP_041504912.1">
    <property type="nucleotide sequence ID" value="NZ_JPIU01000037.1"/>
</dbReference>